<evidence type="ECO:0000259" key="3">
    <source>
        <dbReference type="Pfam" id="PF13193"/>
    </source>
</evidence>
<evidence type="ECO:0000256" key="1">
    <source>
        <dbReference type="SAM" id="MobiDB-lite"/>
    </source>
</evidence>
<dbReference type="Gene3D" id="3.40.50.980">
    <property type="match status" value="2"/>
</dbReference>
<dbReference type="Pfam" id="PF00501">
    <property type="entry name" value="AMP-binding"/>
    <property type="match status" value="1"/>
</dbReference>
<feature type="domain" description="AMP-dependent synthetase/ligase" evidence="2">
    <location>
        <begin position="1"/>
        <end position="277"/>
    </location>
</feature>
<dbReference type="Gene3D" id="2.30.38.10">
    <property type="entry name" value="Luciferase, Domain 3"/>
    <property type="match status" value="1"/>
</dbReference>
<dbReference type="NCBIfam" id="TIGR01733">
    <property type="entry name" value="AA-adenyl-dom"/>
    <property type="match status" value="1"/>
</dbReference>
<feature type="compositionally biased region" description="Basic and acidic residues" evidence="1">
    <location>
        <begin position="423"/>
        <end position="438"/>
    </location>
</feature>
<proteinExistence type="predicted"/>
<dbReference type="InterPro" id="IPR045851">
    <property type="entry name" value="AMP-bd_C_sf"/>
</dbReference>
<dbReference type="PANTHER" id="PTHR45527">
    <property type="entry name" value="NONRIBOSOMAL PEPTIDE SYNTHETASE"/>
    <property type="match status" value="1"/>
</dbReference>
<dbReference type="InterPro" id="IPR000873">
    <property type="entry name" value="AMP-dep_synth/lig_dom"/>
</dbReference>
<feature type="non-terminal residue" evidence="4">
    <location>
        <position position="1"/>
    </location>
</feature>
<feature type="domain" description="AMP-binding enzyme C-terminal" evidence="3">
    <location>
        <begin position="335"/>
        <end position="410"/>
    </location>
</feature>
<dbReference type="Gene3D" id="3.30.300.30">
    <property type="match status" value="1"/>
</dbReference>
<dbReference type="InterPro" id="IPR020845">
    <property type="entry name" value="AMP-binding_CS"/>
</dbReference>
<dbReference type="InterPro" id="IPR025110">
    <property type="entry name" value="AMP-bd_C"/>
</dbReference>
<reference evidence="4 5" key="1">
    <citation type="journal article" date="2021" name="Res Sq">
        <title>Streptomyces Pimoensis sp. nov., Isolated From the Taklimakan Desert in Xinjiang, China.</title>
        <authorList>
            <person name="Zhang P."/>
            <person name="Luo X."/>
            <person name="Luo X."/>
            <person name="Liu Z."/>
            <person name="Xia Z."/>
            <person name="Wan C."/>
            <person name="zhang L."/>
        </authorList>
    </citation>
    <scope>NUCLEOTIDE SEQUENCE [LARGE SCALE GENOMIC DNA]</scope>
    <source>
        <strain evidence="4 5">TRM75549</strain>
    </source>
</reference>
<protein>
    <submittedName>
        <fullName evidence="4">Amino acid adenylation domain-containing protein</fullName>
    </submittedName>
</protein>
<dbReference type="Proteomes" id="UP001567537">
    <property type="component" value="Unassembled WGS sequence"/>
</dbReference>
<keyword evidence="5" id="KW-1185">Reference proteome</keyword>
<dbReference type="Pfam" id="PF13193">
    <property type="entry name" value="AMP-binding_C"/>
    <property type="match status" value="1"/>
</dbReference>
<accession>A0ABV4J8Q1</accession>
<evidence type="ECO:0000313" key="5">
    <source>
        <dbReference type="Proteomes" id="UP001567537"/>
    </source>
</evidence>
<comment type="caution">
    <text evidence="4">The sequence shown here is derived from an EMBL/GenBank/DDBJ whole genome shotgun (WGS) entry which is preliminary data.</text>
</comment>
<name>A0ABV4J8Q1_9ACTN</name>
<sequence length="438" mass="46838">PDLPPARLDTMLRQTGASVVVTDGSHRDTAPVLLPRAGHFVTVTDEDPLPVGGAVRPGARPHPDSAAYVMFTSGSTGEPKGVTATHRGVVSLAADRHWRTAFAPDRPIRTLLHSPYGFDPSTCELWTPLLNGGEVVVAPPGDLDVAAVARAVREHGVTLLLLTAGLFRVVAEEDPGCLADVREVMVGGDVVTAATVRRVLEHCPGTVVTDAYGPTEITVYATAHTMEDRSAVPSTVPIGRARDGMRAYVLDGRLRPVPPGAVGELYIAGDALARGYLNWLAQTAERFVADPFGPAGTRMYRTGDLVRWAPDGVLEFLGRADHQVKIRGFRVELGETEAVLGEQDGVADVVVLVHRTPTGAKHLTGYVVPEPGRVLDTGRLRALAAERLPEYALPGTLLVLDELPLTRHGKLDRAALPVPNPEEAGRGREPRTERETLL</sequence>
<dbReference type="SUPFAM" id="SSF56801">
    <property type="entry name" value="Acetyl-CoA synthetase-like"/>
    <property type="match status" value="1"/>
</dbReference>
<feature type="non-terminal residue" evidence="4">
    <location>
        <position position="438"/>
    </location>
</feature>
<dbReference type="InterPro" id="IPR010071">
    <property type="entry name" value="AA_adenyl_dom"/>
</dbReference>
<gene>
    <name evidence="4" type="ORF">KYY02_32840</name>
</gene>
<dbReference type="EMBL" id="JAHWZY010000122">
    <property type="protein sequence ID" value="MEZ3183271.1"/>
    <property type="molecule type" value="Genomic_DNA"/>
</dbReference>
<dbReference type="PROSITE" id="PS00455">
    <property type="entry name" value="AMP_BINDING"/>
    <property type="match status" value="1"/>
</dbReference>
<feature type="region of interest" description="Disordered" evidence="1">
    <location>
        <begin position="412"/>
        <end position="438"/>
    </location>
</feature>
<evidence type="ECO:0000259" key="2">
    <source>
        <dbReference type="Pfam" id="PF00501"/>
    </source>
</evidence>
<evidence type="ECO:0000313" key="4">
    <source>
        <dbReference type="EMBL" id="MEZ3183271.1"/>
    </source>
</evidence>
<organism evidence="4 5">
    <name type="scientific">Streptomyces pimonensis</name>
    <dbReference type="NCBI Taxonomy" id="2860288"/>
    <lineage>
        <taxon>Bacteria</taxon>
        <taxon>Bacillati</taxon>
        <taxon>Actinomycetota</taxon>
        <taxon>Actinomycetes</taxon>
        <taxon>Kitasatosporales</taxon>
        <taxon>Streptomycetaceae</taxon>
        <taxon>Streptomyces</taxon>
    </lineage>
</organism>
<dbReference type="PANTHER" id="PTHR45527:SF1">
    <property type="entry name" value="FATTY ACID SYNTHASE"/>
    <property type="match status" value="1"/>
</dbReference>